<dbReference type="InterPro" id="IPR016032">
    <property type="entry name" value="Sig_transdc_resp-reg_C-effctor"/>
</dbReference>
<dbReference type="PANTHER" id="PTHR48111">
    <property type="entry name" value="REGULATOR OF RPOS"/>
    <property type="match status" value="1"/>
</dbReference>
<dbReference type="GO" id="GO:0005829">
    <property type="term" value="C:cytosol"/>
    <property type="evidence" value="ECO:0007669"/>
    <property type="project" value="TreeGrafter"/>
</dbReference>
<protein>
    <submittedName>
        <fullName evidence="6">DNA-binding response regulator</fullName>
    </submittedName>
</protein>
<dbReference type="Gene3D" id="1.10.10.10">
    <property type="entry name" value="Winged helix-like DNA-binding domain superfamily/Winged helix DNA-binding domain"/>
    <property type="match status" value="1"/>
</dbReference>
<dbReference type="Pfam" id="PF00486">
    <property type="entry name" value="Trans_reg_C"/>
    <property type="match status" value="1"/>
</dbReference>
<dbReference type="PROSITE" id="PS50110">
    <property type="entry name" value="RESPONSE_REGULATORY"/>
    <property type="match status" value="1"/>
</dbReference>
<dbReference type="GO" id="GO:0006355">
    <property type="term" value="P:regulation of DNA-templated transcription"/>
    <property type="evidence" value="ECO:0007669"/>
    <property type="project" value="InterPro"/>
</dbReference>
<feature type="DNA-binding region" description="OmpR/PhoB-type" evidence="3">
    <location>
        <begin position="125"/>
        <end position="223"/>
    </location>
</feature>
<name>Q480U3_COLP3</name>
<dbReference type="STRING" id="167879.CPS_2714"/>
<evidence type="ECO:0000256" key="2">
    <source>
        <dbReference type="PROSITE-ProRule" id="PRU00169"/>
    </source>
</evidence>
<dbReference type="InterPro" id="IPR011006">
    <property type="entry name" value="CheY-like_superfamily"/>
</dbReference>
<dbReference type="GO" id="GO:0000156">
    <property type="term" value="F:phosphorelay response regulator activity"/>
    <property type="evidence" value="ECO:0007669"/>
    <property type="project" value="TreeGrafter"/>
</dbReference>
<evidence type="ECO:0000259" key="5">
    <source>
        <dbReference type="PROSITE" id="PS51755"/>
    </source>
</evidence>
<dbReference type="PROSITE" id="PS51755">
    <property type="entry name" value="OMPR_PHOB"/>
    <property type="match status" value="1"/>
</dbReference>
<feature type="domain" description="Response regulatory" evidence="4">
    <location>
        <begin position="2"/>
        <end position="116"/>
    </location>
</feature>
<evidence type="ECO:0000256" key="1">
    <source>
        <dbReference type="ARBA" id="ARBA00023125"/>
    </source>
</evidence>
<sequence length="228" mass="25708">MNILLVEDSVKLRRSLRIGLSGVGFTVDETGDGAEALSMAIAEDYDIIILDLMLPSVDGIEILKTLRRLKKQSKVLILSAKDLVGDRIEGLLSGADDYMTKPFSFDELHARLLTLTRRGGLLVDNDCIMLHGYRIDLQLKSLLFKTEEIELTPTEYKIIECLFLNKNKVVSIEKMSEFIVGRYDAIAKNSLEAHLSSIRKKVKHLEEQLPIKNKRGFGYIATESLCHQ</sequence>
<gene>
    <name evidence="6" type="ordered locus">CPS_2714</name>
</gene>
<dbReference type="CDD" id="cd00383">
    <property type="entry name" value="trans_reg_C"/>
    <property type="match status" value="1"/>
</dbReference>
<dbReference type="InterPro" id="IPR001867">
    <property type="entry name" value="OmpR/PhoB-type_DNA-bd"/>
</dbReference>
<dbReference type="InterPro" id="IPR001789">
    <property type="entry name" value="Sig_transdc_resp-reg_receiver"/>
</dbReference>
<dbReference type="EMBL" id="CP000083">
    <property type="protein sequence ID" value="AAZ27052.1"/>
    <property type="molecule type" value="Genomic_DNA"/>
</dbReference>
<reference evidence="6" key="1">
    <citation type="journal article" date="2005" name="Proc. Natl. Acad. Sci. U.S.A.">
        <title>The psychrophilic lifestyle as revealed by the genome sequence of Colwellia psychrerythraea 34H through genomic and proteomic analyses.</title>
        <authorList>
            <person name="Methe B.A."/>
            <person name="Nelson K.E."/>
            <person name="Deming J.W."/>
            <person name="Momen B."/>
            <person name="Melamud E."/>
            <person name="Zhang X."/>
            <person name="Moult J."/>
            <person name="Madupu R."/>
            <person name="Nelson W.C."/>
            <person name="Dodson R.J."/>
            <person name="Brinkac L.M."/>
            <person name="Daugherty S.C."/>
            <person name="Durkin A.S."/>
            <person name="DeBoy R.T."/>
            <person name="Kolonay J.F."/>
            <person name="Sullivan S.A."/>
            <person name="Zhou L."/>
            <person name="Davidsen T.M."/>
            <person name="Wu M."/>
            <person name="Huston A.L."/>
            <person name="Lewis M."/>
            <person name="Weaver B."/>
            <person name="Weidman J.F."/>
            <person name="Khouri H."/>
            <person name="Utterback T.R."/>
            <person name="Feldblyum T.V."/>
            <person name="Fraser C.M."/>
        </authorList>
    </citation>
    <scope>NUCLEOTIDE SEQUENCE [LARGE SCALE GENOMIC DNA]</scope>
    <source>
        <strain evidence="6">34H</strain>
    </source>
</reference>
<dbReference type="SMART" id="SM00862">
    <property type="entry name" value="Trans_reg_C"/>
    <property type="match status" value="1"/>
</dbReference>
<dbReference type="GO" id="GO:0032993">
    <property type="term" value="C:protein-DNA complex"/>
    <property type="evidence" value="ECO:0007669"/>
    <property type="project" value="TreeGrafter"/>
</dbReference>
<dbReference type="KEGG" id="cps:CPS_2714"/>
<dbReference type="Proteomes" id="UP000000547">
    <property type="component" value="Chromosome"/>
</dbReference>
<dbReference type="Gene3D" id="3.40.50.2300">
    <property type="match status" value="1"/>
</dbReference>
<evidence type="ECO:0000259" key="4">
    <source>
        <dbReference type="PROSITE" id="PS50110"/>
    </source>
</evidence>
<proteinExistence type="predicted"/>
<feature type="domain" description="OmpR/PhoB-type" evidence="5">
    <location>
        <begin position="125"/>
        <end position="223"/>
    </location>
</feature>
<dbReference type="InterPro" id="IPR039420">
    <property type="entry name" value="WalR-like"/>
</dbReference>
<dbReference type="InterPro" id="IPR036388">
    <property type="entry name" value="WH-like_DNA-bd_sf"/>
</dbReference>
<dbReference type="HOGENOM" id="CLU_000445_30_1_6"/>
<evidence type="ECO:0000313" key="7">
    <source>
        <dbReference type="Proteomes" id="UP000000547"/>
    </source>
</evidence>
<dbReference type="SUPFAM" id="SSF46894">
    <property type="entry name" value="C-terminal effector domain of the bipartite response regulators"/>
    <property type="match status" value="1"/>
</dbReference>
<dbReference type="SUPFAM" id="SSF52172">
    <property type="entry name" value="CheY-like"/>
    <property type="match status" value="1"/>
</dbReference>
<accession>Q480U3</accession>
<dbReference type="PANTHER" id="PTHR48111:SF56">
    <property type="entry name" value="TETRATHIONATE RESPONSE REGULATORY PROTEIN TTRR"/>
    <property type="match status" value="1"/>
</dbReference>
<keyword evidence="1 3" id="KW-0238">DNA-binding</keyword>
<dbReference type="Pfam" id="PF00072">
    <property type="entry name" value="Response_reg"/>
    <property type="match status" value="1"/>
</dbReference>
<dbReference type="GO" id="GO:0000976">
    <property type="term" value="F:transcription cis-regulatory region binding"/>
    <property type="evidence" value="ECO:0007669"/>
    <property type="project" value="TreeGrafter"/>
</dbReference>
<evidence type="ECO:0000313" key="6">
    <source>
        <dbReference type="EMBL" id="AAZ27052.1"/>
    </source>
</evidence>
<keyword evidence="2" id="KW-0597">Phosphoprotein</keyword>
<organism evidence="6 7">
    <name type="scientific">Colwellia psychrerythraea (strain 34H / ATCC BAA-681)</name>
    <name type="common">Vibrio psychroerythus</name>
    <dbReference type="NCBI Taxonomy" id="167879"/>
    <lineage>
        <taxon>Bacteria</taxon>
        <taxon>Pseudomonadati</taxon>
        <taxon>Pseudomonadota</taxon>
        <taxon>Gammaproteobacteria</taxon>
        <taxon>Alteromonadales</taxon>
        <taxon>Colwelliaceae</taxon>
        <taxon>Colwellia</taxon>
    </lineage>
</organism>
<feature type="modified residue" description="4-aspartylphosphate" evidence="2">
    <location>
        <position position="51"/>
    </location>
</feature>
<dbReference type="SMART" id="SM00448">
    <property type="entry name" value="REC"/>
    <property type="match status" value="1"/>
</dbReference>
<dbReference type="AlphaFoldDB" id="Q480U3"/>
<dbReference type="RefSeq" id="WP_011043520.1">
    <property type="nucleotide sequence ID" value="NC_003910.7"/>
</dbReference>
<evidence type="ECO:0000256" key="3">
    <source>
        <dbReference type="PROSITE-ProRule" id="PRU01091"/>
    </source>
</evidence>